<evidence type="ECO:0008006" key="5">
    <source>
        <dbReference type="Google" id="ProtNLM"/>
    </source>
</evidence>
<proteinExistence type="predicted"/>
<keyword evidence="2" id="KW-0732">Signal</keyword>
<keyword evidence="4" id="KW-1185">Reference proteome</keyword>
<evidence type="ECO:0000313" key="3">
    <source>
        <dbReference type="EMBL" id="MDA5095379.1"/>
    </source>
</evidence>
<evidence type="ECO:0000256" key="1">
    <source>
        <dbReference type="SAM" id="Phobius"/>
    </source>
</evidence>
<gene>
    <name evidence="3" type="ORF">O2N63_14925</name>
</gene>
<evidence type="ECO:0000256" key="2">
    <source>
        <dbReference type="SAM" id="SignalP"/>
    </source>
</evidence>
<feature type="transmembrane region" description="Helical" evidence="1">
    <location>
        <begin position="44"/>
        <end position="62"/>
    </location>
</feature>
<dbReference type="EMBL" id="JAQIIO010000010">
    <property type="protein sequence ID" value="MDA5095379.1"/>
    <property type="molecule type" value="Genomic_DNA"/>
</dbReference>
<evidence type="ECO:0000313" key="4">
    <source>
        <dbReference type="Proteomes" id="UP001528040"/>
    </source>
</evidence>
<dbReference type="Proteomes" id="UP001528040">
    <property type="component" value="Unassembled WGS sequence"/>
</dbReference>
<sequence>MKKVIALAAAGLIAATPLAAGTLETPVVEPELVVVEEAGTSLNGTTGALLGLALVGGIIAVASGT</sequence>
<keyword evidence="1" id="KW-1133">Transmembrane helix</keyword>
<name>A0ABT4W4F1_9RHOB</name>
<feature type="chain" id="PRO_5045917625" description="Ferrochelatase" evidence="2">
    <location>
        <begin position="20"/>
        <end position="65"/>
    </location>
</feature>
<organism evidence="3 4">
    <name type="scientific">Aliiroseovarius salicola</name>
    <dbReference type="NCBI Taxonomy" id="3009082"/>
    <lineage>
        <taxon>Bacteria</taxon>
        <taxon>Pseudomonadati</taxon>
        <taxon>Pseudomonadota</taxon>
        <taxon>Alphaproteobacteria</taxon>
        <taxon>Rhodobacterales</taxon>
        <taxon>Paracoccaceae</taxon>
        <taxon>Aliiroseovarius</taxon>
    </lineage>
</organism>
<reference evidence="3 4" key="1">
    <citation type="submission" date="2023-01" db="EMBL/GenBank/DDBJ databases">
        <authorList>
            <person name="Yoon J.-W."/>
        </authorList>
    </citation>
    <scope>NUCLEOTIDE SEQUENCE [LARGE SCALE GENOMIC DNA]</scope>
    <source>
        <strain evidence="3 4">KMU-50</strain>
    </source>
</reference>
<protein>
    <recommendedName>
        <fullName evidence="5">Ferrochelatase</fullName>
    </recommendedName>
</protein>
<feature type="signal peptide" evidence="2">
    <location>
        <begin position="1"/>
        <end position="19"/>
    </location>
</feature>
<dbReference type="RefSeq" id="WP_271055089.1">
    <property type="nucleotide sequence ID" value="NZ_JAQIIO010000010.1"/>
</dbReference>
<comment type="caution">
    <text evidence="3">The sequence shown here is derived from an EMBL/GenBank/DDBJ whole genome shotgun (WGS) entry which is preliminary data.</text>
</comment>
<accession>A0ABT4W4F1</accession>
<keyword evidence="1" id="KW-0812">Transmembrane</keyword>
<keyword evidence="1" id="KW-0472">Membrane</keyword>